<comment type="caution">
    <text evidence="8">The sequence shown here is derived from an EMBL/GenBank/DDBJ whole genome shotgun (WGS) entry which is preliminary data.</text>
</comment>
<accession>A0A395M421</accession>
<dbReference type="Gene3D" id="1.20.1510.10">
    <property type="entry name" value="Cation efflux protein transmembrane domain"/>
    <property type="match status" value="1"/>
</dbReference>
<gene>
    <name evidence="8" type="ORF">D0433_00265</name>
</gene>
<evidence type="ECO:0000313" key="9">
    <source>
        <dbReference type="Proteomes" id="UP000266389"/>
    </source>
</evidence>
<feature type="domain" description="Cation efflux protein transmembrane" evidence="7">
    <location>
        <begin position="16"/>
        <end position="186"/>
    </location>
</feature>
<keyword evidence="5 6" id="KW-0472">Membrane</keyword>
<dbReference type="GO" id="GO:0005385">
    <property type="term" value="F:zinc ion transmembrane transporter activity"/>
    <property type="evidence" value="ECO:0007669"/>
    <property type="project" value="TreeGrafter"/>
</dbReference>
<evidence type="ECO:0000256" key="6">
    <source>
        <dbReference type="SAM" id="Phobius"/>
    </source>
</evidence>
<keyword evidence="3" id="KW-0864">Zinc transport</keyword>
<keyword evidence="3" id="KW-0406">Ion transport</keyword>
<sequence length="194" mass="20929">MSTSFSEHALQLYTVRIVLAINLIMFAVEMIAGWLAESTGLMADSLDMLADGAVYGLTLYAIGRSNKEKKLAAWAAAIGQFILSLWLAFEVVRRFLGGSDPLGWVMIGISTLALAGNYISFVLLEKLKSGEAHLKAAWIFTKYDILANLGVIISGAMVLGLGTNLPDLIIGTLIAILVFYGTFEIFDAVKETSS</sequence>
<dbReference type="AlphaFoldDB" id="A0A395M421"/>
<organism evidence="8 9">
    <name type="scientific">Candidatus Thermochlorobacter aerophilus</name>
    <dbReference type="NCBI Taxonomy" id="1868324"/>
    <lineage>
        <taxon>Bacteria</taxon>
        <taxon>Pseudomonadati</taxon>
        <taxon>Chlorobiota</taxon>
        <taxon>Chlorobiia</taxon>
        <taxon>Chlorobiales</taxon>
        <taxon>Candidatus Thermochlorobacteriaceae</taxon>
        <taxon>Candidatus Thermochlorobacter</taxon>
    </lineage>
</organism>
<feature type="transmembrane region" description="Helical" evidence="6">
    <location>
        <begin position="101"/>
        <end position="124"/>
    </location>
</feature>
<proteinExistence type="predicted"/>
<evidence type="ECO:0000256" key="5">
    <source>
        <dbReference type="ARBA" id="ARBA00023136"/>
    </source>
</evidence>
<dbReference type="PANTHER" id="PTHR11562">
    <property type="entry name" value="CATION EFFLUX PROTEIN/ ZINC TRANSPORTER"/>
    <property type="match status" value="1"/>
</dbReference>
<dbReference type="SUPFAM" id="SSF161111">
    <property type="entry name" value="Cation efflux protein transmembrane domain-like"/>
    <property type="match status" value="1"/>
</dbReference>
<feature type="transmembrane region" description="Helical" evidence="6">
    <location>
        <begin position="145"/>
        <end position="162"/>
    </location>
</feature>
<protein>
    <submittedName>
        <fullName evidence="8">Cation transporter</fullName>
    </submittedName>
</protein>
<comment type="subcellular location">
    <subcellularLocation>
        <location evidence="1">Membrane</location>
        <topology evidence="1">Multi-pass membrane protein</topology>
    </subcellularLocation>
</comment>
<dbReference type="EMBL" id="PHFL01000001">
    <property type="protein sequence ID" value="RFM25500.1"/>
    <property type="molecule type" value="Genomic_DNA"/>
</dbReference>
<reference evidence="8 9" key="1">
    <citation type="journal article" date="2011" name="ISME J.">
        <title>Community ecology of hot spring cyanobacterial mats: predominant populations and their functional potential.</title>
        <authorList>
            <person name="Klatt C.G."/>
            <person name="Wood J.M."/>
            <person name="Rusch D.B."/>
            <person name="Bateson M.M."/>
            <person name="Hamamura N."/>
            <person name="Heidelberg J.F."/>
            <person name="Grossman A.R."/>
            <person name="Bhaya D."/>
            <person name="Cohan F.M."/>
            <person name="Kuhl M."/>
            <person name="Bryant D.A."/>
            <person name="Ward D.M."/>
        </authorList>
    </citation>
    <scope>NUCLEOTIDE SEQUENCE [LARGE SCALE GENOMIC DNA]</scope>
    <source>
        <strain evidence="8">OS</strain>
    </source>
</reference>
<keyword evidence="3" id="KW-0813">Transport</keyword>
<dbReference type="InterPro" id="IPR027469">
    <property type="entry name" value="Cation_efflux_TMD_sf"/>
</dbReference>
<evidence type="ECO:0000256" key="4">
    <source>
        <dbReference type="ARBA" id="ARBA00022989"/>
    </source>
</evidence>
<dbReference type="GO" id="GO:0005886">
    <property type="term" value="C:plasma membrane"/>
    <property type="evidence" value="ECO:0007669"/>
    <property type="project" value="TreeGrafter"/>
</dbReference>
<keyword evidence="4 6" id="KW-1133">Transmembrane helix</keyword>
<name>A0A395M421_9BACT</name>
<feature type="transmembrane region" description="Helical" evidence="6">
    <location>
        <begin position="71"/>
        <end position="89"/>
    </location>
</feature>
<dbReference type="InterPro" id="IPR058533">
    <property type="entry name" value="Cation_efflux_TM"/>
</dbReference>
<keyword evidence="2 6" id="KW-0812">Transmembrane</keyword>
<dbReference type="InterPro" id="IPR050681">
    <property type="entry name" value="CDF/SLC30A"/>
</dbReference>
<feature type="transmembrane region" description="Helical" evidence="6">
    <location>
        <begin position="168"/>
        <end position="189"/>
    </location>
</feature>
<evidence type="ECO:0000256" key="2">
    <source>
        <dbReference type="ARBA" id="ARBA00022692"/>
    </source>
</evidence>
<evidence type="ECO:0000259" key="7">
    <source>
        <dbReference type="Pfam" id="PF01545"/>
    </source>
</evidence>
<evidence type="ECO:0000256" key="1">
    <source>
        <dbReference type="ARBA" id="ARBA00004141"/>
    </source>
</evidence>
<evidence type="ECO:0000256" key="3">
    <source>
        <dbReference type="ARBA" id="ARBA00022906"/>
    </source>
</evidence>
<evidence type="ECO:0000313" key="8">
    <source>
        <dbReference type="EMBL" id="RFM25500.1"/>
    </source>
</evidence>
<dbReference type="Proteomes" id="UP000266389">
    <property type="component" value="Unassembled WGS sequence"/>
</dbReference>
<keyword evidence="3" id="KW-0862">Zinc</keyword>
<dbReference type="Pfam" id="PF01545">
    <property type="entry name" value="Cation_efflux"/>
    <property type="match status" value="1"/>
</dbReference>
<feature type="transmembrane region" description="Helical" evidence="6">
    <location>
        <begin position="41"/>
        <end position="62"/>
    </location>
</feature>
<feature type="transmembrane region" description="Helical" evidence="6">
    <location>
        <begin position="12"/>
        <end position="35"/>
    </location>
</feature>
<dbReference type="PANTHER" id="PTHR11562:SF17">
    <property type="entry name" value="RE54080P-RELATED"/>
    <property type="match status" value="1"/>
</dbReference>